<name>A0AAV4NNZ6_CAEEX</name>
<organism evidence="1 2">
    <name type="scientific">Caerostris extrusa</name>
    <name type="common">Bark spider</name>
    <name type="synonym">Caerostris bankana</name>
    <dbReference type="NCBI Taxonomy" id="172846"/>
    <lineage>
        <taxon>Eukaryota</taxon>
        <taxon>Metazoa</taxon>
        <taxon>Ecdysozoa</taxon>
        <taxon>Arthropoda</taxon>
        <taxon>Chelicerata</taxon>
        <taxon>Arachnida</taxon>
        <taxon>Araneae</taxon>
        <taxon>Araneomorphae</taxon>
        <taxon>Entelegynae</taxon>
        <taxon>Araneoidea</taxon>
        <taxon>Araneidae</taxon>
        <taxon>Caerostris</taxon>
    </lineage>
</organism>
<sequence>MTITKLNVNTKGIQSKPSPTKKNFSCARRDAINYFDALTAEKAKRQVTSIHCNSQFMGVMKQSGSTLPIPFLHSTPLPCSGARNIVISTYSFMNLQSFFYGSTMVKVINGQYYFFVLRVVTYLPDMKKPVETAIFNLEEKLIHFGLNLGIEFNLIFLI</sequence>
<dbReference type="EMBL" id="BPLR01003517">
    <property type="protein sequence ID" value="GIX85490.1"/>
    <property type="molecule type" value="Genomic_DNA"/>
</dbReference>
<proteinExistence type="predicted"/>
<dbReference type="AlphaFoldDB" id="A0AAV4NNZ6"/>
<evidence type="ECO:0000313" key="2">
    <source>
        <dbReference type="Proteomes" id="UP001054945"/>
    </source>
</evidence>
<protein>
    <submittedName>
        <fullName evidence="1">Uncharacterized protein</fullName>
    </submittedName>
</protein>
<evidence type="ECO:0000313" key="1">
    <source>
        <dbReference type="EMBL" id="GIX85490.1"/>
    </source>
</evidence>
<accession>A0AAV4NNZ6</accession>
<keyword evidence="2" id="KW-1185">Reference proteome</keyword>
<reference evidence="1 2" key="1">
    <citation type="submission" date="2021-06" db="EMBL/GenBank/DDBJ databases">
        <title>Caerostris extrusa draft genome.</title>
        <authorList>
            <person name="Kono N."/>
            <person name="Arakawa K."/>
        </authorList>
    </citation>
    <scope>NUCLEOTIDE SEQUENCE [LARGE SCALE GENOMIC DNA]</scope>
</reference>
<comment type="caution">
    <text evidence="1">The sequence shown here is derived from an EMBL/GenBank/DDBJ whole genome shotgun (WGS) entry which is preliminary data.</text>
</comment>
<dbReference type="Proteomes" id="UP001054945">
    <property type="component" value="Unassembled WGS sequence"/>
</dbReference>
<gene>
    <name evidence="1" type="ORF">CEXT_579091</name>
</gene>